<name>A0ABD6BBH4_9EURY</name>
<keyword evidence="3" id="KW-1185">Reference proteome</keyword>
<dbReference type="InterPro" id="IPR006311">
    <property type="entry name" value="TAT_signal"/>
</dbReference>
<dbReference type="PROSITE" id="PS51257">
    <property type="entry name" value="PROKAR_LIPOPROTEIN"/>
    <property type="match status" value="1"/>
</dbReference>
<feature type="region of interest" description="Disordered" evidence="1">
    <location>
        <begin position="148"/>
        <end position="184"/>
    </location>
</feature>
<protein>
    <submittedName>
        <fullName evidence="2">Uncharacterized protein</fullName>
    </submittedName>
</protein>
<accession>A0ABD6BBH4</accession>
<reference evidence="2 3" key="1">
    <citation type="journal article" date="2019" name="Int. J. Syst. Evol. Microbiol.">
        <title>The Global Catalogue of Microorganisms (GCM) 10K type strain sequencing project: providing services to taxonomists for standard genome sequencing and annotation.</title>
        <authorList>
            <consortium name="The Broad Institute Genomics Platform"/>
            <consortium name="The Broad Institute Genome Sequencing Center for Infectious Disease"/>
            <person name="Wu L."/>
            <person name="Ma J."/>
        </authorList>
    </citation>
    <scope>NUCLEOTIDE SEQUENCE [LARGE SCALE GENOMIC DNA]</scope>
    <source>
        <strain evidence="2 3">CGMCC 1.12230</strain>
    </source>
</reference>
<dbReference type="AlphaFoldDB" id="A0ABD6BBH4"/>
<feature type="compositionally biased region" description="Polar residues" evidence="1">
    <location>
        <begin position="170"/>
        <end position="184"/>
    </location>
</feature>
<dbReference type="EMBL" id="JBHUDI010000001">
    <property type="protein sequence ID" value="MFD1562118.1"/>
    <property type="molecule type" value="Genomic_DNA"/>
</dbReference>
<dbReference type="Proteomes" id="UP001597076">
    <property type="component" value="Unassembled WGS sequence"/>
</dbReference>
<dbReference type="RefSeq" id="WP_390283355.1">
    <property type="nucleotide sequence ID" value="NZ_JBHUDI010000001.1"/>
</dbReference>
<evidence type="ECO:0000313" key="3">
    <source>
        <dbReference type="Proteomes" id="UP001597076"/>
    </source>
</evidence>
<evidence type="ECO:0000313" key="2">
    <source>
        <dbReference type="EMBL" id="MFD1562118.1"/>
    </source>
</evidence>
<feature type="compositionally biased region" description="Low complexity" evidence="1">
    <location>
        <begin position="160"/>
        <end position="169"/>
    </location>
</feature>
<evidence type="ECO:0000256" key="1">
    <source>
        <dbReference type="SAM" id="MobiDB-lite"/>
    </source>
</evidence>
<feature type="compositionally biased region" description="Acidic residues" evidence="1">
    <location>
        <begin position="50"/>
        <end position="66"/>
    </location>
</feature>
<gene>
    <name evidence="2" type="ORF">ACFR99_00825</name>
</gene>
<dbReference type="PROSITE" id="PS51318">
    <property type="entry name" value="TAT"/>
    <property type="match status" value="1"/>
</dbReference>
<sequence>MSNLSSRRGLLALAGTGLAASLAGCSQLDSMSGSSDDESSNAVTLQIRPDEDEEASLSEEIQEEIDSGNISQQEAQLEYQERRLELVEAAATDFEESTADTDITIEESETAYGLFLAAGSDEAILDTLRDGAAGAIYSGEQYDALVQQQQQRAQQREQQRALLEQQQAAGNETNDSTTGNETDG</sequence>
<comment type="caution">
    <text evidence="2">The sequence shown here is derived from an EMBL/GenBank/DDBJ whole genome shotgun (WGS) entry which is preliminary data.</text>
</comment>
<feature type="region of interest" description="Disordered" evidence="1">
    <location>
        <begin position="27"/>
        <end position="74"/>
    </location>
</feature>
<organism evidence="2 3">
    <name type="scientific">Haloarchaeobius amylolyticus</name>
    <dbReference type="NCBI Taxonomy" id="1198296"/>
    <lineage>
        <taxon>Archaea</taxon>
        <taxon>Methanobacteriati</taxon>
        <taxon>Methanobacteriota</taxon>
        <taxon>Stenosarchaea group</taxon>
        <taxon>Halobacteria</taxon>
        <taxon>Halobacteriales</taxon>
        <taxon>Halorubellaceae</taxon>
        <taxon>Haloarchaeobius</taxon>
    </lineage>
</organism>
<proteinExistence type="predicted"/>